<dbReference type="KEGG" id="taer:GT409_01070"/>
<feature type="transmembrane region" description="Helical" evidence="1">
    <location>
        <begin position="27"/>
        <end position="48"/>
    </location>
</feature>
<dbReference type="Proteomes" id="UP000464954">
    <property type="component" value="Chromosome"/>
</dbReference>
<feature type="transmembrane region" description="Helical" evidence="1">
    <location>
        <begin position="137"/>
        <end position="159"/>
    </location>
</feature>
<feature type="transmembrane region" description="Helical" evidence="1">
    <location>
        <begin position="60"/>
        <end position="83"/>
    </location>
</feature>
<proteinExistence type="predicted"/>
<protein>
    <submittedName>
        <fullName evidence="2">Uncharacterized protein</fullName>
    </submittedName>
</protein>
<keyword evidence="1" id="KW-0812">Transmembrane</keyword>
<keyword evidence="1" id="KW-0472">Membrane</keyword>
<evidence type="ECO:0000313" key="3">
    <source>
        <dbReference type="Proteomes" id="UP000464954"/>
    </source>
</evidence>
<dbReference type="AlphaFoldDB" id="A0A6P1LZX9"/>
<dbReference type="RefSeq" id="WP_160626133.1">
    <property type="nucleotide sequence ID" value="NZ_CP047593.1"/>
</dbReference>
<name>A0A6P1LZX9_9BACT</name>
<feature type="transmembrane region" description="Helical" evidence="1">
    <location>
        <begin position="195"/>
        <end position="213"/>
    </location>
</feature>
<feature type="transmembrane region" description="Helical" evidence="1">
    <location>
        <begin position="225"/>
        <end position="248"/>
    </location>
</feature>
<evidence type="ECO:0000313" key="2">
    <source>
        <dbReference type="EMBL" id="QHI68099.1"/>
    </source>
</evidence>
<gene>
    <name evidence="2" type="ORF">GT409_01070</name>
</gene>
<keyword evidence="1" id="KW-1133">Transmembrane helix</keyword>
<keyword evidence="3" id="KW-1185">Reference proteome</keyword>
<evidence type="ECO:0000256" key="1">
    <source>
        <dbReference type="SAM" id="Phobius"/>
    </source>
</evidence>
<sequence>MIPNPDDRKLTLKELFYASWKIYCRRFGIIFGVLFCWQVLLIGVDSTFTGNLFGELNHHWFVWEFRASSLFGFLGMLFVIFLTAQSVRTEQVQLKKVFQCVGNICLSAFVIRLMFLAGGIISSGLVKFLAFVECPEIGVLIFRFAVLVIETVLGVYFIFVYQALILKQKRAFSVFICSFQVVRGSWWKLFGIQLLFKAPVGLPLTILMVVAVGREMAVEWFGSPWMLYLFHPLMAVLYAFFTVFYTLYFLNVVQHDRACLAE</sequence>
<feature type="transmembrane region" description="Helical" evidence="1">
    <location>
        <begin position="104"/>
        <end position="125"/>
    </location>
</feature>
<accession>A0A6P1LZX9</accession>
<dbReference type="EMBL" id="CP047593">
    <property type="protein sequence ID" value="QHI68099.1"/>
    <property type="molecule type" value="Genomic_DNA"/>
</dbReference>
<organism evidence="2 3">
    <name type="scientific">Tichowtungia aerotolerans</name>
    <dbReference type="NCBI Taxonomy" id="2697043"/>
    <lineage>
        <taxon>Bacteria</taxon>
        <taxon>Pseudomonadati</taxon>
        <taxon>Kiritimatiellota</taxon>
        <taxon>Tichowtungiia</taxon>
        <taxon>Tichowtungiales</taxon>
        <taxon>Tichowtungiaceae</taxon>
        <taxon>Tichowtungia</taxon>
    </lineage>
</organism>
<reference evidence="2 3" key="1">
    <citation type="submission" date="2020-01" db="EMBL/GenBank/DDBJ databases">
        <title>Ponticoccus aerotolerans gen. nov., sp. nov., an anaerobic bacterium and proposal of Ponticoccusceae fam. nov., Ponticoccusles ord. nov. and Ponticoccuse classis nov. in the phylum Kiritimatiellaeota.</title>
        <authorList>
            <person name="Zhou L.Y."/>
            <person name="Du Z.J."/>
        </authorList>
    </citation>
    <scope>NUCLEOTIDE SEQUENCE [LARGE SCALE GENOMIC DNA]</scope>
    <source>
        <strain evidence="2 3">S-5007</strain>
    </source>
</reference>